<evidence type="ECO:0000313" key="6">
    <source>
        <dbReference type="EMBL" id="AZA92064.1"/>
    </source>
</evidence>
<dbReference type="PROSITE" id="PS01124">
    <property type="entry name" value="HTH_ARAC_FAMILY_2"/>
    <property type="match status" value="1"/>
</dbReference>
<accession>A0AAD0YP03</accession>
<dbReference type="SUPFAM" id="SSF46689">
    <property type="entry name" value="Homeodomain-like"/>
    <property type="match status" value="1"/>
</dbReference>
<keyword evidence="2" id="KW-0238">DNA-binding</keyword>
<keyword evidence="4" id="KW-1133">Transmembrane helix</keyword>
<feature type="transmembrane region" description="Helical" evidence="4">
    <location>
        <begin position="52"/>
        <end position="70"/>
    </location>
</feature>
<reference evidence="6 7" key="1">
    <citation type="submission" date="2018-11" db="EMBL/GenBank/DDBJ databases">
        <title>Proposal to divide the Flavobacteriaceae and reorganize its genera based on Amino Acid Identity values calculated from whole genome sequences.</title>
        <authorList>
            <person name="Nicholson A.C."/>
            <person name="Gulvik C.A."/>
            <person name="Whitney A.M."/>
            <person name="Humrighouse B.W."/>
            <person name="Bell M."/>
            <person name="Holmes B."/>
            <person name="Steigerwalt A.G."/>
            <person name="Villarma A."/>
            <person name="Sheth M."/>
            <person name="Batra D."/>
            <person name="Pryor J."/>
            <person name="Bernardet J.-F."/>
            <person name="Hugo C."/>
            <person name="Kampfer P."/>
            <person name="Newman J."/>
            <person name="McQuiston J.R."/>
        </authorList>
    </citation>
    <scope>NUCLEOTIDE SEQUENCE [LARGE SCALE GENOMIC DNA]</scope>
    <source>
        <strain evidence="6 7">G0041</strain>
    </source>
</reference>
<organism evidence="6 7">
    <name type="scientific">Chryseobacterium nakagawai</name>
    <dbReference type="NCBI Taxonomy" id="1241982"/>
    <lineage>
        <taxon>Bacteria</taxon>
        <taxon>Pseudomonadati</taxon>
        <taxon>Bacteroidota</taxon>
        <taxon>Flavobacteriia</taxon>
        <taxon>Flavobacteriales</taxon>
        <taxon>Weeksellaceae</taxon>
        <taxon>Chryseobacterium group</taxon>
        <taxon>Chryseobacterium</taxon>
    </lineage>
</organism>
<evidence type="ECO:0000259" key="5">
    <source>
        <dbReference type="PROSITE" id="PS01124"/>
    </source>
</evidence>
<dbReference type="EMBL" id="CP033923">
    <property type="protein sequence ID" value="AZA92064.1"/>
    <property type="molecule type" value="Genomic_DNA"/>
</dbReference>
<keyword evidence="7" id="KW-1185">Reference proteome</keyword>
<name>A0AAD0YP03_CHRNA</name>
<dbReference type="InterPro" id="IPR009057">
    <property type="entry name" value="Homeodomain-like_sf"/>
</dbReference>
<evidence type="ECO:0000256" key="2">
    <source>
        <dbReference type="ARBA" id="ARBA00023125"/>
    </source>
</evidence>
<keyword evidence="1" id="KW-0805">Transcription regulation</keyword>
<dbReference type="PANTHER" id="PTHR43280:SF2">
    <property type="entry name" value="HTH-TYPE TRANSCRIPTIONAL REGULATOR EXSA"/>
    <property type="match status" value="1"/>
</dbReference>
<feature type="transmembrane region" description="Helical" evidence="4">
    <location>
        <begin position="14"/>
        <end position="32"/>
    </location>
</feature>
<dbReference type="GO" id="GO:0003700">
    <property type="term" value="F:DNA-binding transcription factor activity"/>
    <property type="evidence" value="ECO:0007669"/>
    <property type="project" value="InterPro"/>
</dbReference>
<dbReference type="Gene3D" id="1.10.10.60">
    <property type="entry name" value="Homeodomain-like"/>
    <property type="match status" value="1"/>
</dbReference>
<dbReference type="GO" id="GO:0043565">
    <property type="term" value="F:sequence-specific DNA binding"/>
    <property type="evidence" value="ECO:0007669"/>
    <property type="project" value="InterPro"/>
</dbReference>
<dbReference type="Pfam" id="PF12833">
    <property type="entry name" value="HTH_18"/>
    <property type="match status" value="1"/>
</dbReference>
<evidence type="ECO:0000313" key="7">
    <source>
        <dbReference type="Proteomes" id="UP000278288"/>
    </source>
</evidence>
<dbReference type="InterPro" id="IPR018060">
    <property type="entry name" value="HTH_AraC"/>
</dbReference>
<keyword evidence="3" id="KW-0804">Transcription</keyword>
<sequence>MPVCAYVFLKRKMVIYYMFYTIILMLLIMLFAKYFDHHFYEYDKKYLRPTNAATVLANFSLICLFIYYKIKISHLEFKAFGYRIKSKMKEKHIHKAKMLSKEPHYIIELSSKHKSDVTIDHHKLENLFLELDKYMRYNNYFTNPSIKLSGLCSELKTNINYLSRAIDYKGYKNFNQYLNSLRINYVKNLIEKSDLTKVTLMYIYTGAGFTSQATFNRVFKQFEGITPSEYITQLLPTDSKLSSVDS</sequence>
<evidence type="ECO:0000256" key="3">
    <source>
        <dbReference type="ARBA" id="ARBA00023163"/>
    </source>
</evidence>
<proteinExistence type="predicted"/>
<protein>
    <submittedName>
        <fullName evidence="6">AraC family transcriptional regulator</fullName>
    </submittedName>
</protein>
<dbReference type="PANTHER" id="PTHR43280">
    <property type="entry name" value="ARAC-FAMILY TRANSCRIPTIONAL REGULATOR"/>
    <property type="match status" value="1"/>
</dbReference>
<dbReference type="KEGG" id="cnk:EG343_16280"/>
<dbReference type="SMART" id="SM00342">
    <property type="entry name" value="HTH_ARAC"/>
    <property type="match status" value="1"/>
</dbReference>
<keyword evidence="4" id="KW-0812">Transmembrane</keyword>
<feature type="domain" description="HTH araC/xylS-type" evidence="5">
    <location>
        <begin position="132"/>
        <end position="233"/>
    </location>
</feature>
<keyword evidence="4" id="KW-0472">Membrane</keyword>
<evidence type="ECO:0000256" key="1">
    <source>
        <dbReference type="ARBA" id="ARBA00023015"/>
    </source>
</evidence>
<evidence type="ECO:0000256" key="4">
    <source>
        <dbReference type="SAM" id="Phobius"/>
    </source>
</evidence>
<gene>
    <name evidence="6" type="ORF">EG343_16280</name>
</gene>
<dbReference type="AlphaFoldDB" id="A0AAD0YP03"/>
<dbReference type="Proteomes" id="UP000278288">
    <property type="component" value="Chromosome"/>
</dbReference>